<keyword evidence="3 12" id="KW-0813">Transport</keyword>
<organism evidence="13 14">
    <name type="scientific">Cephus cinctus</name>
    <name type="common">Wheat stem sawfly</name>
    <dbReference type="NCBI Taxonomy" id="211228"/>
    <lineage>
        <taxon>Eukaryota</taxon>
        <taxon>Metazoa</taxon>
        <taxon>Ecdysozoa</taxon>
        <taxon>Arthropoda</taxon>
        <taxon>Hexapoda</taxon>
        <taxon>Insecta</taxon>
        <taxon>Pterygota</taxon>
        <taxon>Neoptera</taxon>
        <taxon>Endopterygota</taxon>
        <taxon>Hymenoptera</taxon>
        <taxon>Cephoidea</taxon>
        <taxon>Cephidae</taxon>
        <taxon>Cephus</taxon>
    </lineage>
</organism>
<dbReference type="GeneID" id="107264601"/>
<dbReference type="GO" id="GO:0034220">
    <property type="term" value="P:monoatomic ion transmembrane transport"/>
    <property type="evidence" value="ECO:0007669"/>
    <property type="project" value="UniProtKB-KW"/>
</dbReference>
<keyword evidence="8 12" id="KW-1133">Transmembrane helix</keyword>
<evidence type="ECO:0000256" key="7">
    <source>
        <dbReference type="ARBA" id="ARBA00022949"/>
    </source>
</evidence>
<evidence type="ECO:0000256" key="1">
    <source>
        <dbReference type="ARBA" id="ARBA00004610"/>
    </source>
</evidence>
<evidence type="ECO:0000256" key="3">
    <source>
        <dbReference type="ARBA" id="ARBA00022448"/>
    </source>
</evidence>
<evidence type="ECO:0000256" key="2">
    <source>
        <dbReference type="ARBA" id="ARBA00004651"/>
    </source>
</evidence>
<comment type="function">
    <text evidence="12">Structural component of the gap junctions.</text>
</comment>
<keyword evidence="9 12" id="KW-0406">Ion transport</keyword>
<comment type="subcellular location">
    <subcellularLocation>
        <location evidence="1">Cell junction</location>
        <location evidence="1">Gap junction</location>
    </subcellularLocation>
    <subcellularLocation>
        <location evidence="2 12">Cell membrane</location>
        <topology evidence="2 12">Multi-pass membrane protein</topology>
    </subcellularLocation>
</comment>
<evidence type="ECO:0000256" key="9">
    <source>
        <dbReference type="ARBA" id="ARBA00023065"/>
    </source>
</evidence>
<keyword evidence="11 12" id="KW-0407">Ion channel</keyword>
<evidence type="ECO:0000256" key="8">
    <source>
        <dbReference type="ARBA" id="ARBA00022989"/>
    </source>
</evidence>
<accession>A0AAJ7FEZ5</accession>
<evidence type="ECO:0000256" key="4">
    <source>
        <dbReference type="ARBA" id="ARBA00022475"/>
    </source>
</evidence>
<dbReference type="Proteomes" id="UP000694920">
    <property type="component" value="Unplaced"/>
</dbReference>
<evidence type="ECO:0000256" key="12">
    <source>
        <dbReference type="RuleBase" id="RU010713"/>
    </source>
</evidence>
<dbReference type="InterPro" id="IPR000990">
    <property type="entry name" value="Innexin"/>
</dbReference>
<feature type="transmembrane region" description="Helical" evidence="12">
    <location>
        <begin position="178"/>
        <end position="198"/>
    </location>
</feature>
<keyword evidence="10 12" id="KW-0472">Membrane</keyword>
<feature type="transmembrane region" description="Helical" evidence="12">
    <location>
        <begin position="269"/>
        <end position="293"/>
    </location>
</feature>
<evidence type="ECO:0000313" key="14">
    <source>
        <dbReference type="RefSeq" id="XP_015588498.1"/>
    </source>
</evidence>
<dbReference type="GO" id="GO:0005886">
    <property type="term" value="C:plasma membrane"/>
    <property type="evidence" value="ECO:0007669"/>
    <property type="project" value="UniProtKB-SubCell"/>
</dbReference>
<dbReference type="PANTHER" id="PTHR11893">
    <property type="entry name" value="INNEXIN"/>
    <property type="match status" value="1"/>
</dbReference>
<evidence type="ECO:0000256" key="10">
    <source>
        <dbReference type="ARBA" id="ARBA00023136"/>
    </source>
</evidence>
<reference evidence="14" key="1">
    <citation type="submission" date="2025-08" db="UniProtKB">
        <authorList>
            <consortium name="RefSeq"/>
        </authorList>
    </citation>
    <scope>IDENTIFICATION</scope>
</reference>
<keyword evidence="6" id="KW-0303">Gap junction</keyword>
<evidence type="ECO:0000256" key="11">
    <source>
        <dbReference type="ARBA" id="ARBA00023303"/>
    </source>
</evidence>
<dbReference type="PANTHER" id="PTHR11893:SF43">
    <property type="entry name" value="INNEXIN INX4-RELATED"/>
    <property type="match status" value="1"/>
</dbReference>
<proteinExistence type="inferred from homology"/>
<keyword evidence="13" id="KW-1185">Reference proteome</keyword>
<dbReference type="GO" id="GO:0007602">
    <property type="term" value="P:phototransduction"/>
    <property type="evidence" value="ECO:0007669"/>
    <property type="project" value="TreeGrafter"/>
</dbReference>
<comment type="caution">
    <text evidence="12">Lacks conserved residue(s) required for the propagation of feature annotation.</text>
</comment>
<gene>
    <name evidence="14" type="primary">LOC107264601</name>
    <name evidence="12" type="synonym">inx</name>
</gene>
<keyword evidence="5 12" id="KW-0812">Transmembrane</keyword>
<dbReference type="GO" id="GO:0005243">
    <property type="term" value="F:gap junction channel activity"/>
    <property type="evidence" value="ECO:0007669"/>
    <property type="project" value="TreeGrafter"/>
</dbReference>
<protein>
    <recommendedName>
        <fullName evidence="12">Innexin</fullName>
    </recommendedName>
</protein>
<evidence type="ECO:0000313" key="13">
    <source>
        <dbReference type="Proteomes" id="UP000694920"/>
    </source>
</evidence>
<dbReference type="AlphaFoldDB" id="A0AAJ7FEZ5"/>
<dbReference type="PRINTS" id="PR01262">
    <property type="entry name" value="INNEXIN"/>
</dbReference>
<name>A0AAJ7FEZ5_CEPCN</name>
<dbReference type="PROSITE" id="PS51013">
    <property type="entry name" value="PANNEXIN"/>
    <property type="match status" value="1"/>
</dbReference>
<dbReference type="RefSeq" id="XP_015588498.1">
    <property type="nucleotide sequence ID" value="XM_015733012.2"/>
</dbReference>
<keyword evidence="7" id="KW-0965">Cell junction</keyword>
<comment type="similarity">
    <text evidence="12">Belongs to the pannexin family.</text>
</comment>
<dbReference type="KEGG" id="ccin:107264601"/>
<keyword evidence="4" id="KW-1003">Cell membrane</keyword>
<dbReference type="Pfam" id="PF00876">
    <property type="entry name" value="Innexin"/>
    <property type="match status" value="1"/>
</dbReference>
<evidence type="ECO:0000256" key="6">
    <source>
        <dbReference type="ARBA" id="ARBA00022868"/>
    </source>
</evidence>
<sequence>MFDLFAPVKCLLKEEPVQVDDLVFRLHSKVTVLFLAVCAILVTAKQFVGDPITCITDSSIDKEPINAYCWIYSTFTVSRHLAGITGREVASPGVGQVLHDDEIHHHRYYQWVCFVLALQAILFYLPRALWTIWERNTVWFLSRDLSSPFLRDAWTTDRKSQLVEYFTSSDLHSRNFYALRYFTCEFLNFFNVVAQIYLLDLFLEGQFTKYGPAVAAFATETNPFQRVDPMARLFPKVAKCTFHTFGSAGSTQTHDALCVLPLNVVNEKIFVFIWFWFFFLAVIGATMLIYRIIVFSQPWARIYLLRASARVMSHTMAETVVRTLQFGDWFLLQQLAHNLNPIIYRELIRELAREFDKTINIV</sequence>
<feature type="transmembrane region" description="Helical" evidence="12">
    <location>
        <begin position="108"/>
        <end position="125"/>
    </location>
</feature>
<dbReference type="GO" id="GO:0005921">
    <property type="term" value="C:gap junction"/>
    <property type="evidence" value="ECO:0007669"/>
    <property type="project" value="UniProtKB-SubCell"/>
</dbReference>
<evidence type="ECO:0000256" key="5">
    <source>
        <dbReference type="ARBA" id="ARBA00022692"/>
    </source>
</evidence>